<comment type="caution">
    <text evidence="6">The sequence shown here is derived from an EMBL/GenBank/DDBJ whole genome shotgun (WGS) entry which is preliminary data.</text>
</comment>
<dbReference type="PANTHER" id="PTHR11699">
    <property type="entry name" value="ALDEHYDE DEHYDROGENASE-RELATED"/>
    <property type="match status" value="1"/>
</dbReference>
<keyword evidence="2 4" id="KW-0560">Oxidoreductase</keyword>
<sequence>MGQTVRQDDTDTSVAARAVRAFEAARGAQPGWASCDPRDRARPFHTLAHVLLERRETVLDVIQADTGKARSHALEELLDAVLSISYYARNAGRLLRPRRRPGPLPVLSRTTQYAAPLGVVTVITPWNYPLALAADVVPALLAGNTVVHKPDLRTARSSLLLREYAIEAGLEPQVWQPVLGSPDELGDVLIERADFVSFTGSTAVGRRIARQCAERLIGCSLELGGKNPMIILADADLERAVPAAIRACFGNAGQLCIGIERIYVDRSIEAEFLRRFVTATKMLRLGAGTGYIADVGSLISAEQLDRVQGAVERAVAAGGRIAAGGRPRPDIGPYVYEPTIITGATEDSELVREEVFGPVVSVQGFSTDAEAVRLANDTPYGLNASVFGRARRRTRSVATRLEAGMVNINEGYATGYGSAAPVGGWKESGTGRRHGPDGLLQYTRSQLVASQQLLGFDPVAGLSAERYGNLLVTGVKALRRLRIR</sequence>
<dbReference type="NCBIfam" id="NF006916">
    <property type="entry name" value="PRK09407.1"/>
    <property type="match status" value="1"/>
</dbReference>
<dbReference type="GO" id="GO:0016620">
    <property type="term" value="F:oxidoreductase activity, acting on the aldehyde or oxo group of donors, NAD or NADP as acceptor"/>
    <property type="evidence" value="ECO:0007669"/>
    <property type="project" value="InterPro"/>
</dbReference>
<name>A0A917RZZ2_9ACTN</name>
<dbReference type="EMBL" id="BMMZ01000001">
    <property type="protein sequence ID" value="GGL47849.1"/>
    <property type="molecule type" value="Genomic_DNA"/>
</dbReference>
<dbReference type="PROSITE" id="PS00687">
    <property type="entry name" value="ALDEHYDE_DEHYDR_GLU"/>
    <property type="match status" value="1"/>
</dbReference>
<dbReference type="RefSeq" id="WP_188893328.1">
    <property type="nucleotide sequence ID" value="NZ_BMMZ01000001.1"/>
</dbReference>
<feature type="active site" evidence="3">
    <location>
        <position position="222"/>
    </location>
</feature>
<evidence type="ECO:0000256" key="2">
    <source>
        <dbReference type="ARBA" id="ARBA00023002"/>
    </source>
</evidence>
<evidence type="ECO:0000256" key="1">
    <source>
        <dbReference type="ARBA" id="ARBA00009986"/>
    </source>
</evidence>
<reference evidence="6" key="1">
    <citation type="journal article" date="2014" name="Int. J. Syst. Evol. Microbiol.">
        <title>Complete genome sequence of Corynebacterium casei LMG S-19264T (=DSM 44701T), isolated from a smear-ripened cheese.</title>
        <authorList>
            <consortium name="US DOE Joint Genome Institute (JGI-PGF)"/>
            <person name="Walter F."/>
            <person name="Albersmeier A."/>
            <person name="Kalinowski J."/>
            <person name="Ruckert C."/>
        </authorList>
    </citation>
    <scope>NUCLEOTIDE SEQUENCE</scope>
    <source>
        <strain evidence="6">CGMCC 4.7306</strain>
    </source>
</reference>
<dbReference type="Gene3D" id="3.40.309.10">
    <property type="entry name" value="Aldehyde Dehydrogenase, Chain A, domain 2"/>
    <property type="match status" value="1"/>
</dbReference>
<organism evidence="6 7">
    <name type="scientific">Microlunatus endophyticus</name>
    <dbReference type="NCBI Taxonomy" id="1716077"/>
    <lineage>
        <taxon>Bacteria</taxon>
        <taxon>Bacillati</taxon>
        <taxon>Actinomycetota</taxon>
        <taxon>Actinomycetes</taxon>
        <taxon>Propionibacteriales</taxon>
        <taxon>Propionibacteriaceae</taxon>
        <taxon>Microlunatus</taxon>
    </lineage>
</organism>
<dbReference type="InterPro" id="IPR016163">
    <property type="entry name" value="Ald_DH_C"/>
</dbReference>
<dbReference type="InterPro" id="IPR016162">
    <property type="entry name" value="Ald_DH_N"/>
</dbReference>
<dbReference type="Proteomes" id="UP000613840">
    <property type="component" value="Unassembled WGS sequence"/>
</dbReference>
<feature type="domain" description="Aldehyde dehydrogenase" evidence="5">
    <location>
        <begin position="15"/>
        <end position="447"/>
    </location>
</feature>
<evidence type="ECO:0000256" key="4">
    <source>
        <dbReference type="RuleBase" id="RU003345"/>
    </source>
</evidence>
<evidence type="ECO:0000313" key="7">
    <source>
        <dbReference type="Proteomes" id="UP000613840"/>
    </source>
</evidence>
<dbReference type="Pfam" id="PF00171">
    <property type="entry name" value="Aldedh"/>
    <property type="match status" value="1"/>
</dbReference>
<dbReference type="InterPro" id="IPR016161">
    <property type="entry name" value="Ald_DH/histidinol_DH"/>
</dbReference>
<dbReference type="InterPro" id="IPR029510">
    <property type="entry name" value="Ald_DH_CS_GLU"/>
</dbReference>
<gene>
    <name evidence="6" type="primary">gabD2</name>
    <name evidence="6" type="ORF">GCM10011575_02220</name>
</gene>
<evidence type="ECO:0000259" key="5">
    <source>
        <dbReference type="Pfam" id="PF00171"/>
    </source>
</evidence>
<dbReference type="SUPFAM" id="SSF53720">
    <property type="entry name" value="ALDH-like"/>
    <property type="match status" value="1"/>
</dbReference>
<proteinExistence type="inferred from homology"/>
<evidence type="ECO:0000256" key="3">
    <source>
        <dbReference type="PROSITE-ProRule" id="PRU10007"/>
    </source>
</evidence>
<accession>A0A917RZZ2</accession>
<dbReference type="InterPro" id="IPR015590">
    <property type="entry name" value="Aldehyde_DH_dom"/>
</dbReference>
<dbReference type="AlphaFoldDB" id="A0A917RZZ2"/>
<reference evidence="6" key="2">
    <citation type="submission" date="2020-09" db="EMBL/GenBank/DDBJ databases">
        <authorList>
            <person name="Sun Q."/>
            <person name="Zhou Y."/>
        </authorList>
    </citation>
    <scope>NUCLEOTIDE SEQUENCE</scope>
    <source>
        <strain evidence="6">CGMCC 4.7306</strain>
    </source>
</reference>
<comment type="similarity">
    <text evidence="1 4">Belongs to the aldehyde dehydrogenase family.</text>
</comment>
<evidence type="ECO:0000313" key="6">
    <source>
        <dbReference type="EMBL" id="GGL47849.1"/>
    </source>
</evidence>
<keyword evidence="7" id="KW-1185">Reference proteome</keyword>
<dbReference type="Gene3D" id="3.40.605.10">
    <property type="entry name" value="Aldehyde Dehydrogenase, Chain A, domain 1"/>
    <property type="match status" value="1"/>
</dbReference>
<protein>
    <submittedName>
        <fullName evidence="6">Succinic semialdehyde dehydrogenase</fullName>
    </submittedName>
</protein>
<dbReference type="FunFam" id="3.40.309.10:FF:000009">
    <property type="entry name" value="Aldehyde dehydrogenase A"/>
    <property type="match status" value="1"/>
</dbReference>